<dbReference type="GO" id="GO:0005737">
    <property type="term" value="C:cytoplasm"/>
    <property type="evidence" value="ECO:0007669"/>
    <property type="project" value="TreeGrafter"/>
</dbReference>
<evidence type="ECO:0000313" key="3">
    <source>
        <dbReference type="EMBL" id="KAK9847738.1"/>
    </source>
</evidence>
<organism evidence="3 4">
    <name type="scientific">Apatococcus fuscideae</name>
    <dbReference type="NCBI Taxonomy" id="2026836"/>
    <lineage>
        <taxon>Eukaryota</taxon>
        <taxon>Viridiplantae</taxon>
        <taxon>Chlorophyta</taxon>
        <taxon>core chlorophytes</taxon>
        <taxon>Trebouxiophyceae</taxon>
        <taxon>Chlorellales</taxon>
        <taxon>Chlorellaceae</taxon>
        <taxon>Apatococcus</taxon>
    </lineage>
</organism>
<feature type="domain" description="Peptidase C14 caspase" evidence="2">
    <location>
        <begin position="44"/>
        <end position="313"/>
    </location>
</feature>
<gene>
    <name evidence="3" type="ORF">WJX84_004166</name>
</gene>
<keyword evidence="4" id="KW-1185">Reference proteome</keyword>
<comment type="similarity">
    <text evidence="1">Belongs to the peptidase C14B family.</text>
</comment>
<dbReference type="PANTHER" id="PTHR48104:SF30">
    <property type="entry name" value="METACASPASE-1"/>
    <property type="match status" value="1"/>
</dbReference>
<dbReference type="GO" id="GO:0006508">
    <property type="term" value="P:proteolysis"/>
    <property type="evidence" value="ECO:0007669"/>
    <property type="project" value="InterPro"/>
</dbReference>
<dbReference type="GO" id="GO:0004197">
    <property type="term" value="F:cysteine-type endopeptidase activity"/>
    <property type="evidence" value="ECO:0007669"/>
    <property type="project" value="InterPro"/>
</dbReference>
<evidence type="ECO:0000256" key="1">
    <source>
        <dbReference type="ARBA" id="ARBA00009005"/>
    </source>
</evidence>
<sequence>MRDNERPFERRIYSSSSQSLLSESGSCATHLRSGPAISYGSESLLIGINYTGSKSQLSGCINDVHNVQRPEPHLRPTRENMINAMRWLVQGTQAGDSLFFHYSGHGGTVKDVNGDEASGYDSTLIPVDYESAGQIIDDDLFEILVKPLPQGVKMHAILDCCHSGTIFDLPYSYRPNADGKITMSEFATKAKALLADWQQFSHSKDMGSRMKSGMAMFQQGKSLFNAVSHRNEGGQEWEQASRTQGPHGAVYCFSGCKDNQTSADATIAGQASGAMSWGLLTTLQQQPQQTYAQVLQNTRQLLLGKYTQVPQLAVGAQTSMDIPMVF</sequence>
<name>A0AAW1SMM8_9CHLO</name>
<comment type="caution">
    <text evidence="3">The sequence shown here is derived from an EMBL/GenBank/DDBJ whole genome shotgun (WGS) entry which is preliminary data.</text>
</comment>
<protein>
    <recommendedName>
        <fullName evidence="2">Peptidase C14 caspase domain-containing protein</fullName>
    </recommendedName>
</protein>
<dbReference type="PANTHER" id="PTHR48104">
    <property type="entry name" value="METACASPASE-4"/>
    <property type="match status" value="1"/>
</dbReference>
<dbReference type="Pfam" id="PF00656">
    <property type="entry name" value="Peptidase_C14"/>
    <property type="match status" value="1"/>
</dbReference>
<dbReference type="InterPro" id="IPR050452">
    <property type="entry name" value="Metacaspase"/>
</dbReference>
<dbReference type="EMBL" id="JALJOV010001448">
    <property type="protein sequence ID" value="KAK9847738.1"/>
    <property type="molecule type" value="Genomic_DNA"/>
</dbReference>
<evidence type="ECO:0000259" key="2">
    <source>
        <dbReference type="Pfam" id="PF00656"/>
    </source>
</evidence>
<proteinExistence type="inferred from homology"/>
<reference evidence="3 4" key="1">
    <citation type="journal article" date="2024" name="Nat. Commun.">
        <title>Phylogenomics reveals the evolutionary origins of lichenization in chlorophyte algae.</title>
        <authorList>
            <person name="Puginier C."/>
            <person name="Libourel C."/>
            <person name="Otte J."/>
            <person name="Skaloud P."/>
            <person name="Haon M."/>
            <person name="Grisel S."/>
            <person name="Petersen M."/>
            <person name="Berrin J.G."/>
            <person name="Delaux P.M."/>
            <person name="Dal Grande F."/>
            <person name="Keller J."/>
        </authorList>
    </citation>
    <scope>NUCLEOTIDE SEQUENCE [LARGE SCALE GENOMIC DNA]</scope>
    <source>
        <strain evidence="3 4">SAG 2523</strain>
    </source>
</reference>
<dbReference type="Proteomes" id="UP001485043">
    <property type="component" value="Unassembled WGS sequence"/>
</dbReference>
<dbReference type="InterPro" id="IPR011600">
    <property type="entry name" value="Pept_C14_caspase"/>
</dbReference>
<accession>A0AAW1SMM8</accession>
<dbReference type="AlphaFoldDB" id="A0AAW1SMM8"/>
<dbReference type="Gene3D" id="3.40.50.12660">
    <property type="match status" value="2"/>
</dbReference>
<evidence type="ECO:0000313" key="4">
    <source>
        <dbReference type="Proteomes" id="UP001485043"/>
    </source>
</evidence>